<dbReference type="GO" id="GO:0032259">
    <property type="term" value="P:methylation"/>
    <property type="evidence" value="ECO:0007669"/>
    <property type="project" value="UniProtKB-KW"/>
</dbReference>
<protein>
    <submittedName>
        <fullName evidence="8">Methylated-DNA-protein-cysteine methyltransferase-like protein</fullName>
    </submittedName>
</protein>
<gene>
    <name evidence="8" type="ORF">M972_112641</name>
</gene>
<evidence type="ECO:0000259" key="7">
    <source>
        <dbReference type="Pfam" id="PF01035"/>
    </source>
</evidence>
<organism evidence="8 9">
    <name type="scientific">Acetivibrio thermocellus AD2</name>
    <dbReference type="NCBI Taxonomy" id="1138384"/>
    <lineage>
        <taxon>Bacteria</taxon>
        <taxon>Bacillati</taxon>
        <taxon>Bacillota</taxon>
        <taxon>Clostridia</taxon>
        <taxon>Eubacteriales</taxon>
        <taxon>Oscillospiraceae</taxon>
        <taxon>Acetivibrio</taxon>
    </lineage>
</organism>
<dbReference type="SUPFAM" id="SSF46767">
    <property type="entry name" value="Methylated DNA-protein cysteine methyltransferase, C-terminal domain"/>
    <property type="match status" value="1"/>
</dbReference>
<dbReference type="InterPro" id="IPR014048">
    <property type="entry name" value="MethylDNA_cys_MeTrfase_DNA-bd"/>
</dbReference>
<dbReference type="GO" id="GO:0006281">
    <property type="term" value="P:DNA repair"/>
    <property type="evidence" value="ECO:0007669"/>
    <property type="project" value="UniProtKB-KW"/>
</dbReference>
<dbReference type="PROSITE" id="PS00374">
    <property type="entry name" value="MGMT"/>
    <property type="match status" value="1"/>
</dbReference>
<keyword evidence="3" id="KW-0808">Transferase</keyword>
<comment type="catalytic activity">
    <reaction evidence="1">
        <text>a 4-O-methyl-thymidine in DNA + L-cysteinyl-[protein] = a thymidine in DNA + S-methyl-L-cysteinyl-[protein]</text>
        <dbReference type="Rhea" id="RHEA:53428"/>
        <dbReference type="Rhea" id="RHEA-COMP:10131"/>
        <dbReference type="Rhea" id="RHEA-COMP:10132"/>
        <dbReference type="Rhea" id="RHEA-COMP:13555"/>
        <dbReference type="Rhea" id="RHEA-COMP:13556"/>
        <dbReference type="ChEBI" id="CHEBI:29950"/>
        <dbReference type="ChEBI" id="CHEBI:82612"/>
        <dbReference type="ChEBI" id="CHEBI:137386"/>
        <dbReference type="ChEBI" id="CHEBI:137387"/>
        <dbReference type="EC" id="2.1.1.63"/>
    </reaction>
</comment>
<evidence type="ECO:0000256" key="6">
    <source>
        <dbReference type="ARBA" id="ARBA00049348"/>
    </source>
</evidence>
<feature type="domain" description="Methylated-DNA-[protein]-cysteine S-methyltransferase DNA binding" evidence="7">
    <location>
        <begin position="4"/>
        <end position="84"/>
    </location>
</feature>
<keyword evidence="5" id="KW-0234">DNA repair</keyword>
<comment type="caution">
    <text evidence="8">The sequence shown here is derived from an EMBL/GenBank/DDBJ whole genome shotgun (WGS) entry which is preliminary data.</text>
</comment>
<dbReference type="EMBL" id="PDBW01000001">
    <property type="protein sequence ID" value="PFH03822.1"/>
    <property type="molecule type" value="Genomic_DNA"/>
</dbReference>
<evidence type="ECO:0000313" key="9">
    <source>
        <dbReference type="Proteomes" id="UP000223596"/>
    </source>
</evidence>
<evidence type="ECO:0000256" key="1">
    <source>
        <dbReference type="ARBA" id="ARBA00001286"/>
    </source>
</evidence>
<evidence type="ECO:0000256" key="2">
    <source>
        <dbReference type="ARBA" id="ARBA00022603"/>
    </source>
</evidence>
<evidence type="ECO:0000256" key="3">
    <source>
        <dbReference type="ARBA" id="ARBA00022679"/>
    </source>
</evidence>
<dbReference type="Proteomes" id="UP000223596">
    <property type="component" value="Unassembled WGS sequence"/>
</dbReference>
<evidence type="ECO:0000313" key="8">
    <source>
        <dbReference type="EMBL" id="PFH03822.1"/>
    </source>
</evidence>
<dbReference type="GeneID" id="35804679"/>
<evidence type="ECO:0000256" key="5">
    <source>
        <dbReference type="ARBA" id="ARBA00023204"/>
    </source>
</evidence>
<proteinExistence type="predicted"/>
<dbReference type="NCBIfam" id="TIGR00589">
    <property type="entry name" value="ogt"/>
    <property type="match status" value="1"/>
</dbReference>
<dbReference type="CDD" id="cd06445">
    <property type="entry name" value="ATase"/>
    <property type="match status" value="1"/>
</dbReference>
<dbReference type="InterPro" id="IPR001497">
    <property type="entry name" value="MethylDNA_cys_MeTrfase_AS"/>
</dbReference>
<dbReference type="PANTHER" id="PTHR42942">
    <property type="entry name" value="6-O-METHYLGUANINE DNA METHYLTRANSFERASE"/>
    <property type="match status" value="1"/>
</dbReference>
<reference evidence="8 9" key="1">
    <citation type="submission" date="2017-09" db="EMBL/GenBank/DDBJ databases">
        <title>Evaluation of Pacific Biosciences Sequencing Technology to Finishing C. thermocellum Genome Sequences.</title>
        <authorList>
            <person name="Brown S."/>
        </authorList>
    </citation>
    <scope>NUCLEOTIDE SEQUENCE [LARGE SCALE GENOMIC DNA]</scope>
    <source>
        <strain evidence="8 9">AD2</strain>
    </source>
</reference>
<dbReference type="PANTHER" id="PTHR42942:SF1">
    <property type="entry name" value="ALKYLTRANSFERASE-LIKE PROTEIN 1"/>
    <property type="match status" value="1"/>
</dbReference>
<accession>A0AB36TIT1</accession>
<keyword evidence="2 8" id="KW-0489">Methyltransferase</keyword>
<comment type="catalytic activity">
    <reaction evidence="6">
        <text>a 6-O-methyl-2'-deoxyguanosine in DNA + L-cysteinyl-[protein] = S-methyl-L-cysteinyl-[protein] + a 2'-deoxyguanosine in DNA</text>
        <dbReference type="Rhea" id="RHEA:24000"/>
        <dbReference type="Rhea" id="RHEA-COMP:10131"/>
        <dbReference type="Rhea" id="RHEA-COMP:10132"/>
        <dbReference type="Rhea" id="RHEA-COMP:11367"/>
        <dbReference type="Rhea" id="RHEA-COMP:11368"/>
        <dbReference type="ChEBI" id="CHEBI:29950"/>
        <dbReference type="ChEBI" id="CHEBI:82612"/>
        <dbReference type="ChEBI" id="CHEBI:85445"/>
        <dbReference type="ChEBI" id="CHEBI:85448"/>
        <dbReference type="EC" id="2.1.1.63"/>
    </reaction>
</comment>
<dbReference type="Pfam" id="PF01035">
    <property type="entry name" value="DNA_binding_1"/>
    <property type="match status" value="1"/>
</dbReference>
<sequence>MSYFEKVYEIVKKIPAGKVATYGQIARLLGTPERAKIVGWALHKNPYYGEVPCHRVVNRNGEISSGFAFGGPFEQKKMLEKEGIIFDENGKINLNKYLWNPYEFQE</sequence>
<dbReference type="InterPro" id="IPR036388">
    <property type="entry name" value="WH-like_DNA-bd_sf"/>
</dbReference>
<dbReference type="InterPro" id="IPR052520">
    <property type="entry name" value="ATL_DNA_repair"/>
</dbReference>
<keyword evidence="4" id="KW-0227">DNA damage</keyword>
<dbReference type="Gene3D" id="1.10.10.10">
    <property type="entry name" value="Winged helix-like DNA-binding domain superfamily/Winged helix DNA-binding domain"/>
    <property type="match status" value="1"/>
</dbReference>
<evidence type="ECO:0000256" key="4">
    <source>
        <dbReference type="ARBA" id="ARBA00022763"/>
    </source>
</evidence>
<name>A0AB36TIT1_ACETH</name>
<dbReference type="RefSeq" id="WP_003518909.1">
    <property type="nucleotide sequence ID" value="NZ_CP013828.1"/>
</dbReference>
<dbReference type="GO" id="GO:0003908">
    <property type="term" value="F:methylated-DNA-[protein]-cysteine S-methyltransferase activity"/>
    <property type="evidence" value="ECO:0007669"/>
    <property type="project" value="UniProtKB-EC"/>
</dbReference>
<dbReference type="AlphaFoldDB" id="A0AB36TIT1"/>
<dbReference type="InterPro" id="IPR036217">
    <property type="entry name" value="MethylDNA_cys_MeTrfase_DNAb"/>
</dbReference>